<organism evidence="5 6">
    <name type="scientific">Microbacterium protaetiae</name>
    <dbReference type="NCBI Taxonomy" id="2509458"/>
    <lineage>
        <taxon>Bacteria</taxon>
        <taxon>Bacillati</taxon>
        <taxon>Actinomycetota</taxon>
        <taxon>Actinomycetes</taxon>
        <taxon>Micrococcales</taxon>
        <taxon>Microbacteriaceae</taxon>
        <taxon>Microbacterium</taxon>
    </lineage>
</organism>
<keyword evidence="6" id="KW-1185">Reference proteome</keyword>
<accession>A0A4P6ECU7</accession>
<dbReference type="GO" id="GO:0006631">
    <property type="term" value="P:fatty acid metabolic process"/>
    <property type="evidence" value="ECO:0007669"/>
    <property type="project" value="TreeGrafter"/>
</dbReference>
<dbReference type="OrthoDB" id="9803968at2"/>
<dbReference type="Pfam" id="PF00501">
    <property type="entry name" value="AMP-binding"/>
    <property type="match status" value="1"/>
</dbReference>
<dbReference type="InterPro" id="IPR045851">
    <property type="entry name" value="AMP-bd_C_sf"/>
</dbReference>
<feature type="domain" description="AMP-binding enzyme C-terminal" evidence="4">
    <location>
        <begin position="450"/>
        <end position="531"/>
    </location>
</feature>
<dbReference type="InterPro" id="IPR025110">
    <property type="entry name" value="AMP-bd_C"/>
</dbReference>
<dbReference type="PANTHER" id="PTHR43201">
    <property type="entry name" value="ACYL-COA SYNTHETASE"/>
    <property type="match status" value="1"/>
</dbReference>
<proteinExistence type="inferred from homology"/>
<dbReference type="RefSeq" id="WP_129385456.1">
    <property type="nucleotide sequence ID" value="NZ_CP035494.1"/>
</dbReference>
<evidence type="ECO:0000256" key="1">
    <source>
        <dbReference type="ARBA" id="ARBA00006432"/>
    </source>
</evidence>
<dbReference type="EMBL" id="CP035494">
    <property type="protein sequence ID" value="QAY58849.1"/>
    <property type="molecule type" value="Genomic_DNA"/>
</dbReference>
<dbReference type="AlphaFoldDB" id="A0A4P6ECU7"/>
<gene>
    <name evidence="5" type="ORF">ET475_01780</name>
</gene>
<dbReference type="Gene3D" id="3.40.50.12780">
    <property type="entry name" value="N-terminal domain of ligase-like"/>
    <property type="match status" value="1"/>
</dbReference>
<dbReference type="SUPFAM" id="SSF56801">
    <property type="entry name" value="Acetyl-CoA synthetase-like"/>
    <property type="match status" value="1"/>
</dbReference>
<keyword evidence="2 5" id="KW-0436">Ligase</keyword>
<reference evidence="5 6" key="1">
    <citation type="submission" date="2019-01" db="EMBL/GenBank/DDBJ databases">
        <title>Genome sequencing of strain DFW100M-13.</title>
        <authorList>
            <person name="Heo J."/>
            <person name="Kim S.-J."/>
            <person name="Kim J.-S."/>
            <person name="Hong S.-B."/>
            <person name="Kwon S.-W."/>
        </authorList>
    </citation>
    <scope>NUCLEOTIDE SEQUENCE [LARGE SCALE GENOMIC DNA]</scope>
    <source>
        <strain evidence="5 6">DFW100M-13</strain>
    </source>
</reference>
<dbReference type="PANTHER" id="PTHR43201:SF5">
    <property type="entry name" value="MEDIUM-CHAIN ACYL-COA LIGASE ACSF2, MITOCHONDRIAL"/>
    <property type="match status" value="1"/>
</dbReference>
<dbReference type="Proteomes" id="UP000293995">
    <property type="component" value="Chromosome"/>
</dbReference>
<evidence type="ECO:0000259" key="4">
    <source>
        <dbReference type="Pfam" id="PF13193"/>
    </source>
</evidence>
<dbReference type="Gene3D" id="3.30.300.30">
    <property type="match status" value="1"/>
</dbReference>
<sequence length="553" mass="59753">MTGNTEYDPSELQRVFESSFTWAAAFARNTHRYARRPALSDPPSGRSWTYAELGMATGRLVDGLRAHGVGVGDIVCYQLKNTPEFAFLYIAAQGLRAVSSPMNFRLAPAETAHIIDGAKPVVFVYDGTDAANAAEALKIASHRPRVIAAVGGELIDGAIPFDELLAADAASFHAPEGASTWDETSRLYTSGTTGMPKAVPLTSLNEMLTAHDVTMHFPLSPTDKTMNMSPWFHRGGNYCAGPNTAFFVGAEVVTLPQFDPDLVLDSVEQYALTYVIGAPTNLERLADAQEARPRDLSSLRGIVTMGAPLSHDAALRYQRVLTARIANGYGTTEAFWNTYLRPDDLPAAAGAAGRACLDDDVAVVRVQPDRLSAPDEYAAKDGTEVGEVIMRSTKSGYAYLGNPEEQAQKFRDGWVYPGDLATWDDDEIVTIVGRKDDMIISGGENVHPVQVEEVLAGHAGVADSIVVGLPDPEWGELVVAYVQPRQGELTDAAAAASELDAFLRSSVHLADFKRPRRYAFVTELPYTATGKKQHFKLKEQAPADSDAGRFVAP</sequence>
<name>A0A4P6ECU7_9MICO</name>
<dbReference type="GO" id="GO:0031956">
    <property type="term" value="F:medium-chain fatty acid-CoA ligase activity"/>
    <property type="evidence" value="ECO:0007669"/>
    <property type="project" value="TreeGrafter"/>
</dbReference>
<feature type="domain" description="AMP-dependent synthetase/ligase" evidence="3">
    <location>
        <begin position="26"/>
        <end position="392"/>
    </location>
</feature>
<dbReference type="InterPro" id="IPR042099">
    <property type="entry name" value="ANL_N_sf"/>
</dbReference>
<evidence type="ECO:0000313" key="5">
    <source>
        <dbReference type="EMBL" id="QAY58849.1"/>
    </source>
</evidence>
<evidence type="ECO:0000259" key="3">
    <source>
        <dbReference type="Pfam" id="PF00501"/>
    </source>
</evidence>
<protein>
    <submittedName>
        <fullName evidence="5">Long-chain fatty acid--CoA ligase</fullName>
    </submittedName>
</protein>
<dbReference type="Pfam" id="PF13193">
    <property type="entry name" value="AMP-binding_C"/>
    <property type="match status" value="1"/>
</dbReference>
<evidence type="ECO:0000256" key="2">
    <source>
        <dbReference type="ARBA" id="ARBA00022598"/>
    </source>
</evidence>
<comment type="similarity">
    <text evidence="1">Belongs to the ATP-dependent AMP-binding enzyme family.</text>
</comment>
<dbReference type="InterPro" id="IPR000873">
    <property type="entry name" value="AMP-dep_synth/lig_dom"/>
</dbReference>
<evidence type="ECO:0000313" key="6">
    <source>
        <dbReference type="Proteomes" id="UP000293995"/>
    </source>
</evidence>
<dbReference type="KEGG" id="mprt:ET475_01780"/>